<evidence type="ECO:0000256" key="1">
    <source>
        <dbReference type="SAM" id="MobiDB-lite"/>
    </source>
</evidence>
<sequence length="375" mass="40928">MSSFDDDGSPPPDNDPETLTPPYDLSNVSQPPSLARFFGYSPESLQRLLHHRLTLTSQRLQRPLTRPETDALIFWTARNYTIGSYGPLLGTAGGIALALRTRSEMTFPFYRPGRETVEGMKAGRIGGWELGSRGVMGWQAVRGLTYGALGSWFGRVVVAGYAVGVAVVGESGDERLRGVMEGMGGRGRRVGAAREDTGAMSFPGGSEYSRGAVNPPPSQDREQKPRRTPRLSPPPTHQQDHPADPPTSLDSGDRLLSDTEMQPTTPPPDTYTPQSTWTQIRASALSPASQPRHQSAWHRARDPQSRTQPREDSGFAEGPERDPAVVDKPDSRAAAQRAFDDEVERERRGAGVEDEGAVWGAESRKGWGSRRRGGE</sequence>
<feature type="compositionally biased region" description="Polar residues" evidence="1">
    <location>
        <begin position="277"/>
        <end position="293"/>
    </location>
</feature>
<organism evidence="2 3">
    <name type="scientific">Glutinoglossum americanum</name>
    <dbReference type="NCBI Taxonomy" id="1670608"/>
    <lineage>
        <taxon>Eukaryota</taxon>
        <taxon>Fungi</taxon>
        <taxon>Dikarya</taxon>
        <taxon>Ascomycota</taxon>
        <taxon>Pezizomycotina</taxon>
        <taxon>Geoglossomycetes</taxon>
        <taxon>Geoglossales</taxon>
        <taxon>Geoglossaceae</taxon>
        <taxon>Glutinoglossum</taxon>
    </lineage>
</organism>
<comment type="caution">
    <text evidence="2">The sequence shown here is derived from an EMBL/GenBank/DDBJ whole genome shotgun (WGS) entry which is preliminary data.</text>
</comment>
<evidence type="ECO:0000313" key="2">
    <source>
        <dbReference type="EMBL" id="KAH0536400.1"/>
    </source>
</evidence>
<dbReference type="OrthoDB" id="4204700at2759"/>
<feature type="compositionally biased region" description="Basic and acidic residues" evidence="1">
    <location>
        <begin position="338"/>
        <end position="351"/>
    </location>
</feature>
<reference evidence="2" key="1">
    <citation type="submission" date="2021-03" db="EMBL/GenBank/DDBJ databases">
        <title>Comparative genomics and phylogenomic investigation of the class Geoglossomycetes provide insights into ecological specialization and systematics.</title>
        <authorList>
            <person name="Melie T."/>
            <person name="Pirro S."/>
            <person name="Miller A.N."/>
            <person name="Quandt A."/>
        </authorList>
    </citation>
    <scope>NUCLEOTIDE SEQUENCE</scope>
    <source>
        <strain evidence="2">GBOQ0MN5Z8</strain>
    </source>
</reference>
<gene>
    <name evidence="2" type="ORF">FGG08_006725</name>
</gene>
<feature type="region of interest" description="Disordered" evidence="1">
    <location>
        <begin position="1"/>
        <end position="26"/>
    </location>
</feature>
<dbReference type="AlphaFoldDB" id="A0A9P8HXQ4"/>
<feature type="region of interest" description="Disordered" evidence="1">
    <location>
        <begin position="178"/>
        <end position="375"/>
    </location>
</feature>
<keyword evidence="3" id="KW-1185">Reference proteome</keyword>
<evidence type="ECO:0000313" key="3">
    <source>
        <dbReference type="Proteomes" id="UP000698800"/>
    </source>
</evidence>
<dbReference type="Proteomes" id="UP000698800">
    <property type="component" value="Unassembled WGS sequence"/>
</dbReference>
<accession>A0A9P8HXQ4</accession>
<dbReference type="EMBL" id="JAGHQL010000208">
    <property type="protein sequence ID" value="KAH0536400.1"/>
    <property type="molecule type" value="Genomic_DNA"/>
</dbReference>
<protein>
    <submittedName>
        <fullName evidence="2">Uncharacterized protein</fullName>
    </submittedName>
</protein>
<feature type="compositionally biased region" description="Basic and acidic residues" evidence="1">
    <location>
        <begin position="299"/>
        <end position="331"/>
    </location>
</feature>
<name>A0A9P8HXQ4_9PEZI</name>
<proteinExistence type="predicted"/>